<proteinExistence type="predicted"/>
<reference evidence="1 2" key="1">
    <citation type="submission" date="2021-03" db="EMBL/GenBank/DDBJ databases">
        <title>Sequencing the genomes of 1000 actinobacteria strains.</title>
        <authorList>
            <person name="Klenk H.-P."/>
        </authorList>
    </citation>
    <scope>NUCLEOTIDE SEQUENCE [LARGE SCALE GENOMIC DNA]</scope>
    <source>
        <strain evidence="1 2">DSM 45516</strain>
    </source>
</reference>
<comment type="caution">
    <text evidence="1">The sequence shown here is derived from an EMBL/GenBank/DDBJ whole genome shotgun (WGS) entry which is preliminary data.</text>
</comment>
<evidence type="ECO:0000313" key="1">
    <source>
        <dbReference type="EMBL" id="MBP2193683.1"/>
    </source>
</evidence>
<dbReference type="NCBIfam" id="NF047719">
    <property type="entry name" value="SCO6745_fam_HTH"/>
    <property type="match status" value="1"/>
</dbReference>
<dbReference type="Pfam" id="PF21863">
    <property type="entry name" value="HTH_67"/>
    <property type="match status" value="1"/>
</dbReference>
<keyword evidence="2" id="KW-1185">Reference proteome</keyword>
<sequence length="230" mass="24165">MFSREAKDFAASTGVEGFLGGYVRGRGGVLGEVDADVVYSAFGFLPLSTIRSGWDSTAAIPAAKAAEGYLGACQDFGRRKLASFEAAPRLAELLEAVVLAADSAGAALFAGWRAMPLAADAPARVLHLAHTLRELRGGLHLMAIRASGLTPLEAVVIKGSPFNDGPGQAAWFGWQPPFPEITPDVRARWDRAEALTDEMISPAFAVLDAEAGAELVALVSACHDTIFAPR</sequence>
<evidence type="ECO:0000313" key="2">
    <source>
        <dbReference type="Proteomes" id="UP001519325"/>
    </source>
</evidence>
<dbReference type="Proteomes" id="UP001519325">
    <property type="component" value="Unassembled WGS sequence"/>
</dbReference>
<dbReference type="InterPro" id="IPR054058">
    <property type="entry name" value="HTH_67"/>
</dbReference>
<dbReference type="EMBL" id="JAGGMR010000001">
    <property type="protein sequence ID" value="MBP2193683.1"/>
    <property type="molecule type" value="Genomic_DNA"/>
</dbReference>
<gene>
    <name evidence="1" type="ORF">BJ987_006584</name>
</gene>
<protein>
    <recommendedName>
        <fullName evidence="3">EvbL</fullName>
    </recommendedName>
</protein>
<evidence type="ECO:0008006" key="3">
    <source>
        <dbReference type="Google" id="ProtNLM"/>
    </source>
</evidence>
<organism evidence="1 2">
    <name type="scientific">Nocardia goodfellowii</name>
    <dbReference type="NCBI Taxonomy" id="882446"/>
    <lineage>
        <taxon>Bacteria</taxon>
        <taxon>Bacillati</taxon>
        <taxon>Actinomycetota</taxon>
        <taxon>Actinomycetes</taxon>
        <taxon>Mycobacteriales</taxon>
        <taxon>Nocardiaceae</taxon>
        <taxon>Nocardia</taxon>
    </lineage>
</organism>
<accession>A0ABS4QPR1</accession>
<name>A0ABS4QPR1_9NOCA</name>